<accession>A0ABQ0KLM8</accession>
<dbReference type="Gene3D" id="2.30.110.10">
    <property type="entry name" value="Electron Transport, Fmn-binding Protein, Chain A"/>
    <property type="match status" value="1"/>
</dbReference>
<protein>
    <submittedName>
        <fullName evidence="3">Deazaflavin-dependent nitroreductase family protein</fullName>
    </submittedName>
</protein>
<organism evidence="3 4">
    <name type="scientific">Mycolicibacterium novocastrense</name>
    <name type="common">Mycobacterium novocastrense</name>
    <dbReference type="NCBI Taxonomy" id="59813"/>
    <lineage>
        <taxon>Bacteria</taxon>
        <taxon>Bacillati</taxon>
        <taxon>Actinomycetota</taxon>
        <taxon>Actinomycetes</taxon>
        <taxon>Mycobacteriales</taxon>
        <taxon>Mycobacteriaceae</taxon>
        <taxon>Mycolicibacterium</taxon>
    </lineage>
</organism>
<proteinExistence type="inferred from homology"/>
<gene>
    <name evidence="3" type="ORF">RMCN_3614</name>
</gene>
<evidence type="ECO:0000313" key="4">
    <source>
        <dbReference type="Proteomes" id="UP000069773"/>
    </source>
</evidence>
<dbReference type="Pfam" id="PF04075">
    <property type="entry name" value="F420H2_quin_red"/>
    <property type="match status" value="1"/>
</dbReference>
<comment type="caution">
    <text evidence="3">The sequence shown here is derived from an EMBL/GenBank/DDBJ whole genome shotgun (WGS) entry which is preliminary data.</text>
</comment>
<dbReference type="PANTHER" id="PTHR39428">
    <property type="entry name" value="F420H(2)-DEPENDENT QUINONE REDUCTASE RV1261C"/>
    <property type="match status" value="1"/>
</dbReference>
<dbReference type="NCBIfam" id="TIGR00026">
    <property type="entry name" value="hi_GC_TIGR00026"/>
    <property type="match status" value="1"/>
</dbReference>
<dbReference type="InterPro" id="IPR012349">
    <property type="entry name" value="Split_barrel_FMN-bd"/>
</dbReference>
<comment type="similarity">
    <text evidence="1">Belongs to the F420H(2)-dependent quinone reductase family.</text>
</comment>
<name>A0ABQ0KLM8_MYCNV</name>
<keyword evidence="4" id="KW-1185">Reference proteome</keyword>
<evidence type="ECO:0000256" key="1">
    <source>
        <dbReference type="ARBA" id="ARBA00008710"/>
    </source>
</evidence>
<dbReference type="EMBL" id="BCTA01000043">
    <property type="protein sequence ID" value="GAT10481.1"/>
    <property type="molecule type" value="Genomic_DNA"/>
</dbReference>
<dbReference type="SUPFAM" id="SSF50475">
    <property type="entry name" value="FMN-binding split barrel"/>
    <property type="match status" value="1"/>
</dbReference>
<dbReference type="Proteomes" id="UP000069773">
    <property type="component" value="Unassembled WGS sequence"/>
</dbReference>
<evidence type="ECO:0000256" key="2">
    <source>
        <dbReference type="ARBA" id="ARBA00049106"/>
    </source>
</evidence>
<evidence type="ECO:0000313" key="3">
    <source>
        <dbReference type="EMBL" id="GAT10481.1"/>
    </source>
</evidence>
<comment type="catalytic activity">
    <reaction evidence="2">
        <text>oxidized coenzyme F420-(gamma-L-Glu)(n) + a quinol + H(+) = reduced coenzyme F420-(gamma-L-Glu)(n) + a quinone</text>
        <dbReference type="Rhea" id="RHEA:39663"/>
        <dbReference type="Rhea" id="RHEA-COMP:12939"/>
        <dbReference type="Rhea" id="RHEA-COMP:14378"/>
        <dbReference type="ChEBI" id="CHEBI:15378"/>
        <dbReference type="ChEBI" id="CHEBI:24646"/>
        <dbReference type="ChEBI" id="CHEBI:132124"/>
        <dbReference type="ChEBI" id="CHEBI:133980"/>
        <dbReference type="ChEBI" id="CHEBI:139511"/>
    </reaction>
</comment>
<sequence length="194" mass="21175">MDRRGATGPQEGGLGALTVGDTLAAVGIPEVRPEPPTPFVRAGARLMGLGPSRWFLRRIGWRLDRAVINLTNGRVSMSLVMPEVLLTHTGAKTGRQRSTPLTYFTDAGRVIVIASNYGGDRHPAWFHNVKANPRVTLSARGYQGTFIGEEVTGAERDRLFELAKQFVPNYADYEKRAAGRRIPVIAFTEAAESA</sequence>
<reference evidence="3 4" key="1">
    <citation type="journal article" date="2016" name="Genome Announc.">
        <title>Draft Genome Sequences of Five Rapidly Growing Mycobacterium Species, M. thermoresistibile, M. fortuitum subsp. acetamidolyticum, M. canariasense, M. brisbanense, and M. novocastrense.</title>
        <authorList>
            <person name="Katahira K."/>
            <person name="Ogura Y."/>
            <person name="Gotoh Y."/>
            <person name="Hayashi T."/>
        </authorList>
    </citation>
    <scope>NUCLEOTIDE SEQUENCE [LARGE SCALE GENOMIC DNA]</scope>
    <source>
        <strain evidence="3 4">JCM18114</strain>
    </source>
</reference>
<dbReference type="InterPro" id="IPR004378">
    <property type="entry name" value="F420H2_quin_Rdtase"/>
</dbReference>
<dbReference type="PANTHER" id="PTHR39428:SF1">
    <property type="entry name" value="F420H(2)-DEPENDENT QUINONE REDUCTASE RV1261C"/>
    <property type="match status" value="1"/>
</dbReference>